<keyword evidence="3" id="KW-1185">Reference proteome</keyword>
<evidence type="ECO:0000256" key="1">
    <source>
        <dbReference type="SAM" id="SignalP"/>
    </source>
</evidence>
<dbReference type="AlphaFoldDB" id="A0AAD3GZK0"/>
<keyword evidence="1" id="KW-0732">Signal</keyword>
<dbReference type="Gene3D" id="3.10.450.50">
    <property type="match status" value="1"/>
</dbReference>
<evidence type="ECO:0000313" key="2">
    <source>
        <dbReference type="EMBL" id="GFH45122.1"/>
    </source>
</evidence>
<dbReference type="InterPro" id="IPR032710">
    <property type="entry name" value="NTF2-like_dom_sf"/>
</dbReference>
<accession>A0AAD3GZK0</accession>
<protein>
    <submittedName>
        <fullName evidence="2">Uncharacterized protein</fullName>
    </submittedName>
</protein>
<name>A0AAD3GZK0_9STRA</name>
<feature type="signal peptide" evidence="1">
    <location>
        <begin position="1"/>
        <end position="21"/>
    </location>
</feature>
<gene>
    <name evidence="2" type="ORF">CTEN210_01596</name>
</gene>
<reference evidence="2 3" key="1">
    <citation type="journal article" date="2021" name="Sci. Rep.">
        <title>The genome of the diatom Chaetoceros tenuissimus carries an ancient integrated fragment of an extant virus.</title>
        <authorList>
            <person name="Hongo Y."/>
            <person name="Kimura K."/>
            <person name="Takaki Y."/>
            <person name="Yoshida Y."/>
            <person name="Baba S."/>
            <person name="Kobayashi G."/>
            <person name="Nagasaki K."/>
            <person name="Hano T."/>
            <person name="Tomaru Y."/>
        </authorList>
    </citation>
    <scope>NUCLEOTIDE SEQUENCE [LARGE SCALE GENOMIC DNA]</scope>
    <source>
        <strain evidence="2 3">NIES-3715</strain>
    </source>
</reference>
<comment type="caution">
    <text evidence="2">The sequence shown here is derived from an EMBL/GenBank/DDBJ whole genome shotgun (WGS) entry which is preliminary data.</text>
</comment>
<dbReference type="SUPFAM" id="SSF54427">
    <property type="entry name" value="NTF2-like"/>
    <property type="match status" value="1"/>
</dbReference>
<dbReference type="EMBL" id="BLLK01000020">
    <property type="protein sequence ID" value="GFH45122.1"/>
    <property type="molecule type" value="Genomic_DNA"/>
</dbReference>
<evidence type="ECO:0000313" key="3">
    <source>
        <dbReference type="Proteomes" id="UP001054902"/>
    </source>
</evidence>
<dbReference type="Proteomes" id="UP001054902">
    <property type="component" value="Unassembled WGS sequence"/>
</dbReference>
<sequence length="501" mass="55488">MKFSSLLSNALLASNILLSSSFQSSSNRIQIKPSLSQQGNKQIRKSLHNNVFSSQSTKLQMSNNNFNLSKPTFDLFSLRSIRNDALLQYSSLNQSEPLRINLYLVLSISLFSFPTLSEAVIGEVAQLPAVAASILAGIGSVALFVNECNNRSKQLSRIEKELNAEFLKFKLSTTNKFDERMYAQQPTISLKDVRGNRRVLAVSGPTEKLKQVALELRVFRNRLAQAQTVVLIVPTDTEEEVVNLEQLGVKTQDIRSAQWCGQAQDVSQWKEYFTNLVSDSSKDLSKDDLIWFGLNYNGRSFASGSGDAPRLIELLGRNLRPVDLLDETDDAESTAGMKEAEVEVFESVLKSQAKFYKALTTGDLESMNSICNNNRVQEVTEILDAGGRVDDWKACLAEGARPAGMKTSGSDVLVVSETLAFSTCIEFPADTGGYNDPFGATLLAMQRWTRDNDKEEWNLEFHQTIPWSSSTRAGGTLRCDCRGCVALTRGEEKRTFGGLFG</sequence>
<organism evidence="2 3">
    <name type="scientific">Chaetoceros tenuissimus</name>
    <dbReference type="NCBI Taxonomy" id="426638"/>
    <lineage>
        <taxon>Eukaryota</taxon>
        <taxon>Sar</taxon>
        <taxon>Stramenopiles</taxon>
        <taxon>Ochrophyta</taxon>
        <taxon>Bacillariophyta</taxon>
        <taxon>Coscinodiscophyceae</taxon>
        <taxon>Chaetocerotophycidae</taxon>
        <taxon>Chaetocerotales</taxon>
        <taxon>Chaetocerotaceae</taxon>
        <taxon>Chaetoceros</taxon>
    </lineage>
</organism>
<proteinExistence type="predicted"/>
<feature type="chain" id="PRO_5042101390" evidence="1">
    <location>
        <begin position="22"/>
        <end position="501"/>
    </location>
</feature>